<organism evidence="1 2">
    <name type="scientific">Undibacterium terreum</name>
    <dbReference type="NCBI Taxonomy" id="1224302"/>
    <lineage>
        <taxon>Bacteria</taxon>
        <taxon>Pseudomonadati</taxon>
        <taxon>Pseudomonadota</taxon>
        <taxon>Betaproteobacteria</taxon>
        <taxon>Burkholderiales</taxon>
        <taxon>Oxalobacteraceae</taxon>
        <taxon>Undibacterium</taxon>
    </lineage>
</organism>
<accession>A0A916U9P1</accession>
<gene>
    <name evidence="1" type="ORF">GCM10011396_10930</name>
</gene>
<reference evidence="1" key="1">
    <citation type="journal article" date="2014" name="Int. J. Syst. Evol. Microbiol.">
        <title>Complete genome sequence of Corynebacterium casei LMG S-19264T (=DSM 44701T), isolated from a smear-ripened cheese.</title>
        <authorList>
            <consortium name="US DOE Joint Genome Institute (JGI-PGF)"/>
            <person name="Walter F."/>
            <person name="Albersmeier A."/>
            <person name="Kalinowski J."/>
            <person name="Ruckert C."/>
        </authorList>
    </citation>
    <scope>NUCLEOTIDE SEQUENCE</scope>
    <source>
        <strain evidence="1">CGMCC 1.10998</strain>
    </source>
</reference>
<dbReference type="AlphaFoldDB" id="A0A916U9P1"/>
<sequence length="62" mass="7025">MIPSNSLYKQMLDGQYDLPAALMESWPMNIDFLTPLALLYAPGRLKNELDGRGPRTEHSHPL</sequence>
<dbReference type="EMBL" id="BMED01000001">
    <property type="protein sequence ID" value="GGC65728.1"/>
    <property type="molecule type" value="Genomic_DNA"/>
</dbReference>
<reference evidence="1" key="2">
    <citation type="submission" date="2020-09" db="EMBL/GenBank/DDBJ databases">
        <authorList>
            <person name="Sun Q."/>
            <person name="Zhou Y."/>
        </authorList>
    </citation>
    <scope>NUCLEOTIDE SEQUENCE</scope>
    <source>
        <strain evidence="1">CGMCC 1.10998</strain>
    </source>
</reference>
<evidence type="ECO:0000313" key="2">
    <source>
        <dbReference type="Proteomes" id="UP000637423"/>
    </source>
</evidence>
<dbReference type="Proteomes" id="UP000637423">
    <property type="component" value="Unassembled WGS sequence"/>
</dbReference>
<comment type="caution">
    <text evidence="1">The sequence shown here is derived from an EMBL/GenBank/DDBJ whole genome shotgun (WGS) entry which is preliminary data.</text>
</comment>
<protein>
    <submittedName>
        <fullName evidence="1">Uncharacterized protein</fullName>
    </submittedName>
</protein>
<keyword evidence="2" id="KW-1185">Reference proteome</keyword>
<evidence type="ECO:0000313" key="1">
    <source>
        <dbReference type="EMBL" id="GGC65728.1"/>
    </source>
</evidence>
<name>A0A916U9P1_9BURK</name>
<proteinExistence type="predicted"/>